<evidence type="ECO:0000259" key="2">
    <source>
        <dbReference type="Pfam" id="PF18818"/>
    </source>
</evidence>
<dbReference type="Pfam" id="PF08401">
    <property type="entry name" value="ArdcN"/>
    <property type="match status" value="1"/>
</dbReference>
<dbReference type="PIRSF" id="PIRSF037112">
    <property type="entry name" value="Antirestriction_ArdC"/>
    <property type="match status" value="1"/>
</dbReference>
<dbReference type="Pfam" id="PF18818">
    <property type="entry name" value="MPTase-PolyVal"/>
    <property type="match status" value="1"/>
</dbReference>
<reference evidence="3 4" key="1">
    <citation type="submission" date="2016-10" db="EMBL/GenBank/DDBJ databases">
        <authorList>
            <person name="de Groot N.N."/>
        </authorList>
    </citation>
    <scope>NUCLEOTIDE SEQUENCE [LARGE SCALE GENOMIC DNA]</scope>
    <source>
        <strain evidence="3 4">CGMCC 1.6291</strain>
    </source>
</reference>
<sequence length="318" mass="35351">MTKDMDKRDLYQEVTDKIVAALEEGTVPWVKPWDSRHASVTAGYPCNALTGRPYHGVNVPLLWLEQTLRGFTNNRWITFRQAKEVGGHVKRGEKGTLVTFFKPIRKQLTDESGNPRFDDNGNPLERTIPLLKGFTVFNVDQIQDLPEEYLEPEVKAKDLPEPLEAAETVIAATGADIRHGGPEAYYAPLSDHVQMPPGAAFLSQEGYYGTLLHELTHWTGHGSRLARDGIVHFQGFGSSSYAFEELVAELGGAFLCAETGIQGDLRHEGYIASWLEVLRGDKRAIFRASTQARRSTEYLMAQTREGHAAAEGRQVALA</sequence>
<gene>
    <name evidence="3" type="ORF">SAMN04488052_11455</name>
</gene>
<dbReference type="RefSeq" id="WP_091646373.1">
    <property type="nucleotide sequence ID" value="NZ_FOEG01000014.1"/>
</dbReference>
<dbReference type="EMBL" id="FOEG01000014">
    <property type="protein sequence ID" value="SEP17667.1"/>
    <property type="molecule type" value="Genomic_DNA"/>
</dbReference>
<dbReference type="AlphaFoldDB" id="A0A1H8VR09"/>
<evidence type="ECO:0000259" key="1">
    <source>
        <dbReference type="Pfam" id="PF08401"/>
    </source>
</evidence>
<dbReference type="InterPro" id="IPR017113">
    <property type="entry name" value="Antirestriction_ArdC"/>
</dbReference>
<evidence type="ECO:0000313" key="3">
    <source>
        <dbReference type="EMBL" id="SEP17667.1"/>
    </source>
</evidence>
<feature type="domain" description="N-terminal" evidence="1">
    <location>
        <begin position="9"/>
        <end position="137"/>
    </location>
</feature>
<name>A0A1H8VR09_9GAMM</name>
<evidence type="ECO:0000313" key="4">
    <source>
        <dbReference type="Proteomes" id="UP000199657"/>
    </source>
</evidence>
<dbReference type="InterPro" id="IPR013610">
    <property type="entry name" value="ArdC_N"/>
</dbReference>
<dbReference type="GO" id="GO:0003697">
    <property type="term" value="F:single-stranded DNA binding"/>
    <property type="evidence" value="ECO:0007669"/>
    <property type="project" value="InterPro"/>
</dbReference>
<proteinExistence type="predicted"/>
<feature type="domain" description="Polyvalent protein metallopeptidase" evidence="2">
    <location>
        <begin position="164"/>
        <end position="290"/>
    </location>
</feature>
<dbReference type="OrthoDB" id="9792687at2"/>
<dbReference type="InterPro" id="IPR041459">
    <property type="entry name" value="MPTase-PolyVal"/>
</dbReference>
<keyword evidence="4" id="KW-1185">Reference proteome</keyword>
<organism evidence="3 4">
    <name type="scientific">Aquisalimonas asiatica</name>
    <dbReference type="NCBI Taxonomy" id="406100"/>
    <lineage>
        <taxon>Bacteria</taxon>
        <taxon>Pseudomonadati</taxon>
        <taxon>Pseudomonadota</taxon>
        <taxon>Gammaproteobacteria</taxon>
        <taxon>Chromatiales</taxon>
        <taxon>Ectothiorhodospiraceae</taxon>
        <taxon>Aquisalimonas</taxon>
    </lineage>
</organism>
<dbReference type="Proteomes" id="UP000199657">
    <property type="component" value="Unassembled WGS sequence"/>
</dbReference>
<protein>
    <submittedName>
        <fullName evidence="3">Antirestriction protein ArdC</fullName>
    </submittedName>
</protein>
<dbReference type="STRING" id="406100.SAMN04488052_11455"/>
<accession>A0A1H8VR09</accession>